<proteinExistence type="predicted"/>
<comment type="caution">
    <text evidence="1">The sequence shown here is derived from an EMBL/GenBank/DDBJ whole genome shotgun (WGS) entry which is preliminary data.</text>
</comment>
<sequence>MEDANGEFWLFDVVYNDKDKKSIELRQTLKNMAGRLLQGSIEFGGRHYSNEEAEAVAFKILDIISIFDRMLGIK</sequence>
<name>A0AAW8YNJ4_PEDAC</name>
<dbReference type="RefSeq" id="WP_317052078.1">
    <property type="nucleotide sequence ID" value="NZ_CP140878.1"/>
</dbReference>
<dbReference type="AlphaFoldDB" id="A0AAW8YNJ4"/>
<organism evidence="1 2">
    <name type="scientific">Pediococcus acidilactici</name>
    <dbReference type="NCBI Taxonomy" id="1254"/>
    <lineage>
        <taxon>Bacteria</taxon>
        <taxon>Bacillati</taxon>
        <taxon>Bacillota</taxon>
        <taxon>Bacilli</taxon>
        <taxon>Lactobacillales</taxon>
        <taxon>Lactobacillaceae</taxon>
        <taxon>Pediococcus</taxon>
        <taxon>Pediococcus acidilactici group</taxon>
    </lineage>
</organism>
<dbReference type="Proteomes" id="UP001280415">
    <property type="component" value="Unassembled WGS sequence"/>
</dbReference>
<accession>A0AAW8YNJ4</accession>
<evidence type="ECO:0000313" key="2">
    <source>
        <dbReference type="Proteomes" id="UP001280415"/>
    </source>
</evidence>
<reference evidence="1" key="2">
    <citation type="submission" date="2023-10" db="EMBL/GenBank/DDBJ databases">
        <authorList>
            <person name="Khurajog B."/>
        </authorList>
    </citation>
    <scope>NUCLEOTIDE SEQUENCE</scope>
    <source>
        <strain evidence="1">BF14</strain>
    </source>
</reference>
<protein>
    <submittedName>
        <fullName evidence="1">Uncharacterized protein</fullName>
    </submittedName>
</protein>
<reference evidence="1" key="1">
    <citation type="journal article" date="2023" name="PeerJ">
        <title>Selection and evaluation of lactic acid bacteria from chicken feces in Thailand as potential probiotics.</title>
        <authorList>
            <person name="Khurajog B."/>
            <person name="Disastra Y."/>
            <person name="Lawwyne L.D."/>
            <person name="Sirichokchatchawan W."/>
            <person name="Niyomtham W."/>
            <person name="Yindee J."/>
            <person name="Hampson D.J."/>
            <person name="Prapasarakul N."/>
        </authorList>
    </citation>
    <scope>NUCLEOTIDE SEQUENCE</scope>
    <source>
        <strain evidence="1">BF14</strain>
    </source>
</reference>
<dbReference type="EMBL" id="JAWJAX010000003">
    <property type="protein sequence ID" value="MDV2911064.1"/>
    <property type="molecule type" value="Genomic_DNA"/>
</dbReference>
<gene>
    <name evidence="1" type="ORF">R0H03_04180</name>
</gene>
<evidence type="ECO:0000313" key="1">
    <source>
        <dbReference type="EMBL" id="MDV2911064.1"/>
    </source>
</evidence>